<dbReference type="GO" id="GO:0031966">
    <property type="term" value="C:mitochondrial membrane"/>
    <property type="evidence" value="ECO:0007669"/>
    <property type="project" value="UniProtKB-SubCell"/>
</dbReference>
<dbReference type="SUPFAM" id="SSF103506">
    <property type="entry name" value="Mitochondrial carrier"/>
    <property type="match status" value="1"/>
</dbReference>
<sequence>MAGSTVTFMLDFIDTAALRLDSSDLPSSFDERGSGSVLLNISRMEKIERRSASGCTEAFRIAIIDFLAGTLGGVATVLIGQPLDTVKVKMQTFPKLYSSTRTCLQETFRHDGIIRGLYAGTSPALVANISENAMLFGAYGVCQTVVKTMVGKRVAEDLSTAENAISGGLAAIFSSLTLCPTELVKCKLQALRETSGKKPTVTMTAMYRSIYRKDGFRGFYRGIGATVAREVPGYFAFFGGYEGCRQCFATYYKCHKADIGILGTAISGGVAGACIWLVIFPADVVKSRLQVLDNKTTSSTLQHLYYYVLFQLANSMLRSEGIGAFYYGLTPTLIRTLPATSILFLVVEFTKNILV</sequence>
<dbReference type="AlphaFoldDB" id="A0A1V9XX24"/>
<gene>
    <name evidence="12" type="ORF">BIW11_06667</name>
</gene>
<feature type="repeat" description="Solcar" evidence="9">
    <location>
        <begin position="60"/>
        <end position="145"/>
    </location>
</feature>
<evidence type="ECO:0000256" key="11">
    <source>
        <dbReference type="SAM" id="Phobius"/>
    </source>
</evidence>
<evidence type="ECO:0000256" key="6">
    <source>
        <dbReference type="ARBA" id="ARBA00022989"/>
    </source>
</evidence>
<dbReference type="InParanoid" id="A0A1V9XX24"/>
<dbReference type="InterPro" id="IPR018108">
    <property type="entry name" value="MCP_transmembrane"/>
</dbReference>
<name>A0A1V9XX24_9ACAR</name>
<dbReference type="PANTHER" id="PTHR45624:SF12">
    <property type="entry name" value="MITOCHONDRIAL ORNITHINE TRANSPORTER 1"/>
    <property type="match status" value="1"/>
</dbReference>
<comment type="subcellular location">
    <subcellularLocation>
        <location evidence="1">Mitochondrion membrane</location>
        <topology evidence="1">Multi-pass membrane protein</topology>
    </subcellularLocation>
</comment>
<evidence type="ECO:0000256" key="5">
    <source>
        <dbReference type="ARBA" id="ARBA00022737"/>
    </source>
</evidence>
<keyword evidence="8 9" id="KW-0472">Membrane</keyword>
<feature type="repeat" description="Solcar" evidence="9">
    <location>
        <begin position="259"/>
        <end position="353"/>
    </location>
</feature>
<evidence type="ECO:0000256" key="2">
    <source>
        <dbReference type="ARBA" id="ARBA00006375"/>
    </source>
</evidence>
<dbReference type="PROSITE" id="PS50920">
    <property type="entry name" value="SOLCAR"/>
    <property type="match status" value="3"/>
</dbReference>
<dbReference type="PANTHER" id="PTHR45624">
    <property type="entry name" value="MITOCHONDRIAL BASIC AMINO ACIDS TRANSPORTER-RELATED"/>
    <property type="match status" value="1"/>
</dbReference>
<evidence type="ECO:0000256" key="8">
    <source>
        <dbReference type="ARBA" id="ARBA00023136"/>
    </source>
</evidence>
<feature type="repeat" description="Solcar" evidence="9">
    <location>
        <begin position="158"/>
        <end position="247"/>
    </location>
</feature>
<keyword evidence="6 11" id="KW-1133">Transmembrane helix</keyword>
<dbReference type="GO" id="GO:0000064">
    <property type="term" value="F:L-ornithine transmembrane transporter activity"/>
    <property type="evidence" value="ECO:0007669"/>
    <property type="project" value="TreeGrafter"/>
</dbReference>
<dbReference type="InterPro" id="IPR002067">
    <property type="entry name" value="MCP"/>
</dbReference>
<dbReference type="Gene3D" id="1.50.40.10">
    <property type="entry name" value="Mitochondrial carrier domain"/>
    <property type="match status" value="1"/>
</dbReference>
<dbReference type="GO" id="GO:1990575">
    <property type="term" value="P:mitochondrial L-ornithine transmembrane transport"/>
    <property type="evidence" value="ECO:0007669"/>
    <property type="project" value="TreeGrafter"/>
</dbReference>
<evidence type="ECO:0000256" key="10">
    <source>
        <dbReference type="RuleBase" id="RU000488"/>
    </source>
</evidence>
<organism evidence="12 13">
    <name type="scientific">Tropilaelaps mercedesae</name>
    <dbReference type="NCBI Taxonomy" id="418985"/>
    <lineage>
        <taxon>Eukaryota</taxon>
        <taxon>Metazoa</taxon>
        <taxon>Ecdysozoa</taxon>
        <taxon>Arthropoda</taxon>
        <taxon>Chelicerata</taxon>
        <taxon>Arachnida</taxon>
        <taxon>Acari</taxon>
        <taxon>Parasitiformes</taxon>
        <taxon>Mesostigmata</taxon>
        <taxon>Gamasina</taxon>
        <taxon>Dermanyssoidea</taxon>
        <taxon>Laelapidae</taxon>
        <taxon>Tropilaelaps</taxon>
    </lineage>
</organism>
<keyword evidence="5" id="KW-0677">Repeat</keyword>
<evidence type="ECO:0000313" key="12">
    <source>
        <dbReference type="EMBL" id="OQR78046.1"/>
    </source>
</evidence>
<dbReference type="Proteomes" id="UP000192247">
    <property type="component" value="Unassembled WGS sequence"/>
</dbReference>
<dbReference type="InterPro" id="IPR050567">
    <property type="entry name" value="Mitochondrial_Carrier"/>
</dbReference>
<dbReference type="PRINTS" id="PR00926">
    <property type="entry name" value="MITOCARRIER"/>
</dbReference>
<evidence type="ECO:0000256" key="1">
    <source>
        <dbReference type="ARBA" id="ARBA00004225"/>
    </source>
</evidence>
<evidence type="ECO:0000313" key="13">
    <source>
        <dbReference type="Proteomes" id="UP000192247"/>
    </source>
</evidence>
<evidence type="ECO:0000256" key="9">
    <source>
        <dbReference type="PROSITE-ProRule" id="PRU00282"/>
    </source>
</evidence>
<keyword evidence="4 9" id="KW-0812">Transmembrane</keyword>
<dbReference type="InterPro" id="IPR023395">
    <property type="entry name" value="MCP_dom_sf"/>
</dbReference>
<dbReference type="EMBL" id="MNPL01002698">
    <property type="protein sequence ID" value="OQR78046.1"/>
    <property type="molecule type" value="Genomic_DNA"/>
</dbReference>
<evidence type="ECO:0000256" key="4">
    <source>
        <dbReference type="ARBA" id="ARBA00022692"/>
    </source>
</evidence>
<protein>
    <submittedName>
        <fullName evidence="12">Mitochondrial ornithine transporter-like</fullName>
    </submittedName>
</protein>
<proteinExistence type="inferred from homology"/>
<keyword evidence="3 10" id="KW-0813">Transport</keyword>
<evidence type="ECO:0000256" key="7">
    <source>
        <dbReference type="ARBA" id="ARBA00023128"/>
    </source>
</evidence>
<feature type="transmembrane region" description="Helical" evidence="11">
    <location>
        <begin position="259"/>
        <end position="280"/>
    </location>
</feature>
<accession>A0A1V9XX24</accession>
<evidence type="ECO:0000256" key="3">
    <source>
        <dbReference type="ARBA" id="ARBA00022448"/>
    </source>
</evidence>
<comment type="similarity">
    <text evidence="2 10">Belongs to the mitochondrial carrier (TC 2.A.29) family.</text>
</comment>
<keyword evidence="7" id="KW-0496">Mitochondrion</keyword>
<dbReference type="OrthoDB" id="409586at2759"/>
<dbReference type="Pfam" id="PF00153">
    <property type="entry name" value="Mito_carr"/>
    <property type="match status" value="3"/>
</dbReference>
<keyword evidence="13" id="KW-1185">Reference proteome</keyword>
<reference evidence="12 13" key="1">
    <citation type="journal article" date="2017" name="Gigascience">
        <title>Draft genome of the honey bee ectoparasitic mite, Tropilaelaps mercedesae, is shaped by the parasitic life history.</title>
        <authorList>
            <person name="Dong X."/>
            <person name="Armstrong S.D."/>
            <person name="Xia D."/>
            <person name="Makepeace B.L."/>
            <person name="Darby A.C."/>
            <person name="Kadowaki T."/>
        </authorList>
    </citation>
    <scope>NUCLEOTIDE SEQUENCE [LARGE SCALE GENOMIC DNA]</scope>
    <source>
        <strain evidence="12">Wuxi-XJTLU</strain>
    </source>
</reference>
<comment type="caution">
    <text evidence="12">The sequence shown here is derived from an EMBL/GenBank/DDBJ whole genome shotgun (WGS) entry which is preliminary data.</text>
</comment>